<keyword evidence="3 5" id="KW-1133">Transmembrane helix</keyword>
<keyword evidence="4 5" id="KW-0472">Membrane</keyword>
<evidence type="ECO:0000313" key="7">
    <source>
        <dbReference type="Proteomes" id="UP000824175"/>
    </source>
</evidence>
<dbReference type="Pfam" id="PF02674">
    <property type="entry name" value="Colicin_V"/>
    <property type="match status" value="1"/>
</dbReference>
<feature type="transmembrane region" description="Helical" evidence="5">
    <location>
        <begin position="117"/>
        <end position="143"/>
    </location>
</feature>
<name>A0A9D1HP95_9FIRM</name>
<dbReference type="GO" id="GO:0016020">
    <property type="term" value="C:membrane"/>
    <property type="evidence" value="ECO:0007669"/>
    <property type="project" value="UniProtKB-SubCell"/>
</dbReference>
<gene>
    <name evidence="6" type="ORF">IAD15_04960</name>
</gene>
<dbReference type="EMBL" id="DVMJ01000041">
    <property type="protein sequence ID" value="HIU13402.1"/>
    <property type="molecule type" value="Genomic_DNA"/>
</dbReference>
<comment type="subcellular location">
    <subcellularLocation>
        <location evidence="1">Membrane</location>
        <topology evidence="1">Multi-pass membrane protein</topology>
    </subcellularLocation>
</comment>
<reference evidence="6" key="2">
    <citation type="journal article" date="2021" name="PeerJ">
        <title>Extensive microbial diversity within the chicken gut microbiome revealed by metagenomics and culture.</title>
        <authorList>
            <person name="Gilroy R."/>
            <person name="Ravi A."/>
            <person name="Getino M."/>
            <person name="Pursley I."/>
            <person name="Horton D.L."/>
            <person name="Alikhan N.F."/>
            <person name="Baker D."/>
            <person name="Gharbi K."/>
            <person name="Hall N."/>
            <person name="Watson M."/>
            <person name="Adriaenssens E.M."/>
            <person name="Foster-Nyarko E."/>
            <person name="Jarju S."/>
            <person name="Secka A."/>
            <person name="Antonio M."/>
            <person name="Oren A."/>
            <person name="Chaudhuri R.R."/>
            <person name="La Ragione R."/>
            <person name="Hildebrand F."/>
            <person name="Pallen M.J."/>
        </authorList>
    </citation>
    <scope>NUCLEOTIDE SEQUENCE</scope>
    <source>
        <strain evidence="6">CHK195-11698</strain>
    </source>
</reference>
<dbReference type="InterPro" id="IPR003825">
    <property type="entry name" value="Colicin-V_CvpA"/>
</dbReference>
<evidence type="ECO:0000256" key="1">
    <source>
        <dbReference type="ARBA" id="ARBA00004141"/>
    </source>
</evidence>
<dbReference type="PANTHER" id="PTHR37306">
    <property type="entry name" value="COLICIN V PRODUCTION PROTEIN"/>
    <property type="match status" value="1"/>
</dbReference>
<accession>A0A9D1HP95</accession>
<evidence type="ECO:0000256" key="3">
    <source>
        <dbReference type="ARBA" id="ARBA00022989"/>
    </source>
</evidence>
<feature type="transmembrane region" description="Helical" evidence="5">
    <location>
        <begin position="30"/>
        <end position="47"/>
    </location>
</feature>
<protein>
    <submittedName>
        <fullName evidence="6">CvpA family protein</fullName>
    </submittedName>
</protein>
<feature type="transmembrane region" description="Helical" evidence="5">
    <location>
        <begin position="6"/>
        <end position="23"/>
    </location>
</feature>
<feature type="transmembrane region" description="Helical" evidence="5">
    <location>
        <begin position="67"/>
        <end position="97"/>
    </location>
</feature>
<evidence type="ECO:0000256" key="4">
    <source>
        <dbReference type="ARBA" id="ARBA00023136"/>
    </source>
</evidence>
<organism evidence="6 7">
    <name type="scientific">Candidatus Fimiplasma intestinipullorum</name>
    <dbReference type="NCBI Taxonomy" id="2840825"/>
    <lineage>
        <taxon>Bacteria</taxon>
        <taxon>Bacillati</taxon>
        <taxon>Bacillota</taxon>
        <taxon>Clostridia</taxon>
        <taxon>Eubacteriales</taxon>
        <taxon>Candidatus Fimiplasma</taxon>
    </lineage>
</organism>
<evidence type="ECO:0000313" key="6">
    <source>
        <dbReference type="EMBL" id="HIU13402.1"/>
    </source>
</evidence>
<dbReference type="PANTHER" id="PTHR37306:SF1">
    <property type="entry name" value="COLICIN V PRODUCTION PROTEIN"/>
    <property type="match status" value="1"/>
</dbReference>
<keyword evidence="2 5" id="KW-0812">Transmembrane</keyword>
<evidence type="ECO:0000256" key="5">
    <source>
        <dbReference type="SAM" id="Phobius"/>
    </source>
</evidence>
<sequence length="265" mass="29377">MSGTLLDIIILVVLIISFIVGYLRGFVDRALNLVTSIIMLLIAWWGSKGLAPFFNLWSGMDDPLLSQLIAPLIGRVIAFIVIYLVLALIRLALFAILKPIIRHLKEMISLVNFADSVLGGIFNVIKSFFIVYLALLVVSLPIVNNGRQAIEDSFLGSLVVKTVPSLTTSVMAFGEQFENLSQISQQADEGMQVADMIEMVDSMNQLGLINEDTITSFYDQYQNEIQNMPIQEVSGENYEKLTGIIDELPASQEIKNTLKSKLSQS</sequence>
<comment type="caution">
    <text evidence="6">The sequence shown here is derived from an EMBL/GenBank/DDBJ whole genome shotgun (WGS) entry which is preliminary data.</text>
</comment>
<reference evidence="6" key="1">
    <citation type="submission" date="2020-10" db="EMBL/GenBank/DDBJ databases">
        <authorList>
            <person name="Gilroy R."/>
        </authorList>
    </citation>
    <scope>NUCLEOTIDE SEQUENCE</scope>
    <source>
        <strain evidence="6">CHK195-11698</strain>
    </source>
</reference>
<evidence type="ECO:0000256" key="2">
    <source>
        <dbReference type="ARBA" id="ARBA00022692"/>
    </source>
</evidence>
<dbReference type="Proteomes" id="UP000824175">
    <property type="component" value="Unassembled WGS sequence"/>
</dbReference>
<proteinExistence type="predicted"/>
<dbReference type="AlphaFoldDB" id="A0A9D1HP95"/>
<dbReference type="GO" id="GO:0009403">
    <property type="term" value="P:toxin biosynthetic process"/>
    <property type="evidence" value="ECO:0007669"/>
    <property type="project" value="InterPro"/>
</dbReference>